<evidence type="ECO:0000313" key="1">
    <source>
        <dbReference type="EMBL" id="MDN5063916.1"/>
    </source>
</evidence>
<accession>A0AAW7PRA1</accession>
<comment type="caution">
    <text evidence="1">The sequence shown here is derived from an EMBL/GenBank/DDBJ whole genome shotgun (WGS) entry which is preliminary data.</text>
</comment>
<reference evidence="1" key="1">
    <citation type="submission" date="2022-12" db="EMBL/GenBank/DDBJ databases">
        <authorList>
            <person name="Uljanovas D."/>
        </authorList>
    </citation>
    <scope>NUCLEOTIDE SEQUENCE</scope>
    <source>
        <strain evidence="1">RCM39</strain>
    </source>
</reference>
<evidence type="ECO:0000313" key="2">
    <source>
        <dbReference type="Proteomes" id="UP001171529"/>
    </source>
</evidence>
<reference evidence="1" key="2">
    <citation type="journal article" date="2023" name="Microorganisms">
        <title>Genomic Characterization of Arcobacter butzleri Strains Isolated from Various Sources in Lithuania.</title>
        <authorList>
            <person name="Uljanovas D."/>
            <person name="Golz G."/>
            <person name="Fleischmann S."/>
            <person name="Kudirkiene E."/>
            <person name="Kasetiene N."/>
            <person name="Grineviciene A."/>
            <person name="Tamuleviciene E."/>
            <person name="Aksomaitiene J."/>
            <person name="Alter T."/>
            <person name="Malakauskas M."/>
        </authorList>
    </citation>
    <scope>NUCLEOTIDE SEQUENCE</scope>
    <source>
        <strain evidence="1">RCM39</strain>
    </source>
</reference>
<organism evidence="1 2">
    <name type="scientific">Aliarcobacter butzleri</name>
    <dbReference type="NCBI Taxonomy" id="28197"/>
    <lineage>
        <taxon>Bacteria</taxon>
        <taxon>Pseudomonadati</taxon>
        <taxon>Campylobacterota</taxon>
        <taxon>Epsilonproteobacteria</taxon>
        <taxon>Campylobacterales</taxon>
        <taxon>Arcobacteraceae</taxon>
        <taxon>Aliarcobacter</taxon>
    </lineage>
</organism>
<dbReference type="RefSeq" id="WP_301344545.1">
    <property type="nucleotide sequence ID" value="NZ_JAPZDB010000002.1"/>
</dbReference>
<name>A0AAW7PRA1_9BACT</name>
<proteinExistence type="predicted"/>
<dbReference type="AlphaFoldDB" id="A0AAW7PRA1"/>
<sequence>MENKEVIKEFIKEVYKIIENNQNLSEGNKKELVKKEVERRILK</sequence>
<dbReference type="Proteomes" id="UP001171529">
    <property type="component" value="Unassembled WGS sequence"/>
</dbReference>
<gene>
    <name evidence="1" type="ORF">O8C91_06870</name>
</gene>
<dbReference type="EMBL" id="JAPZDC010000004">
    <property type="protein sequence ID" value="MDN5063916.1"/>
    <property type="molecule type" value="Genomic_DNA"/>
</dbReference>
<protein>
    <submittedName>
        <fullName evidence="1">Uncharacterized protein</fullName>
    </submittedName>
</protein>